<sequence length="102" mass="11530">MNKDTMDYNDTDEPYYGPFTVDGNVIYLDVAAPNIDNIYVTIENLDTRKTIHDAQLTDGINGIVGSKLLSVLKMAFVYDKKVRVMGYADKRGLFIESVIIFK</sequence>
<gene>
    <name evidence="1" type="ORF">Xbud_02227</name>
</gene>
<organism evidence="1 2">
    <name type="scientific">Xenorhabdus budapestensis</name>
    <dbReference type="NCBI Taxonomy" id="290110"/>
    <lineage>
        <taxon>Bacteria</taxon>
        <taxon>Pseudomonadati</taxon>
        <taxon>Pseudomonadota</taxon>
        <taxon>Gammaproteobacteria</taxon>
        <taxon>Enterobacterales</taxon>
        <taxon>Morganellaceae</taxon>
        <taxon>Xenorhabdus</taxon>
    </lineage>
</organism>
<name>A0A2D0J059_XENBU</name>
<dbReference type="AlphaFoldDB" id="A0A2D0J059"/>
<evidence type="ECO:0000313" key="2">
    <source>
        <dbReference type="Proteomes" id="UP000225833"/>
    </source>
</evidence>
<reference evidence="1 2" key="1">
    <citation type="journal article" date="2017" name="Nat. Microbiol.">
        <title>Natural product diversity associated with the nematode symbionts Photorhabdus and Xenorhabdus.</title>
        <authorList>
            <person name="Tobias N.J."/>
            <person name="Wolff H."/>
            <person name="Djahanschiri B."/>
            <person name="Grundmann F."/>
            <person name="Kronenwerth M."/>
            <person name="Shi Y.M."/>
            <person name="Simonyi S."/>
            <person name="Grun P."/>
            <person name="Shapiro-Ilan D."/>
            <person name="Pidot S.J."/>
            <person name="Stinear T.P."/>
            <person name="Ebersberger I."/>
            <person name="Bode H.B."/>
        </authorList>
    </citation>
    <scope>NUCLEOTIDE SEQUENCE [LARGE SCALE GENOMIC DNA]</scope>
    <source>
        <strain evidence="1 2">DSM 16342</strain>
    </source>
</reference>
<dbReference type="Proteomes" id="UP000225833">
    <property type="component" value="Unassembled WGS sequence"/>
</dbReference>
<dbReference type="RefSeq" id="WP_099136106.1">
    <property type="nucleotide sequence ID" value="NZ_CAWNNJ010000002.1"/>
</dbReference>
<comment type="caution">
    <text evidence="1">The sequence shown here is derived from an EMBL/GenBank/DDBJ whole genome shotgun (WGS) entry which is preliminary data.</text>
</comment>
<accession>A0A2D0J059</accession>
<evidence type="ECO:0000313" key="1">
    <source>
        <dbReference type="EMBL" id="PHM27647.1"/>
    </source>
</evidence>
<dbReference type="OrthoDB" id="6444966at2"/>
<dbReference type="EMBL" id="NIBS01000010">
    <property type="protein sequence ID" value="PHM27647.1"/>
    <property type="molecule type" value="Genomic_DNA"/>
</dbReference>
<proteinExistence type="predicted"/>
<protein>
    <submittedName>
        <fullName evidence="1">Uncharacterized protein</fullName>
    </submittedName>
</protein>